<dbReference type="OrthoDB" id="4772420at2"/>
<dbReference type="InterPro" id="IPR041127">
    <property type="entry name" value="PET_hydrolase/cutinase-like"/>
</dbReference>
<dbReference type="RefSeq" id="WP_047261228.1">
    <property type="nucleotide sequence ID" value="NZ_CP011542.1"/>
</dbReference>
<dbReference type="Proteomes" id="UP000035199">
    <property type="component" value="Chromosome"/>
</dbReference>
<evidence type="ECO:0000313" key="3">
    <source>
        <dbReference type="Proteomes" id="UP000035199"/>
    </source>
</evidence>
<sequence>MAENLTKHLAKLSKRGPHRVLVGELDFVGLPGKIYTPAEGHALAGVAFGHDWLKDIKNYHATLRHLASWGIVVAAPNTETGFSPNHRGFASDLETCLQVLTGVKLGTGNITIAPGRIGVVGHGMGAGAAVLTAAGRGNLKAVVAAYPSTITPSAEEAAATVHSPGLVLGTGEYAFFDYGNPANLAAQWAGPVAYREVEGANHDVLNESRLFPLLTGLRNRHITRERVRGLITGFLLATLTNERKYSGFRAADSYAKKVTSIHGSELLAKADFAQYAD</sequence>
<dbReference type="Gene3D" id="3.40.50.1820">
    <property type="entry name" value="alpha/beta hydrolase"/>
    <property type="match status" value="1"/>
</dbReference>
<gene>
    <name evidence="2" type="ORF">CMUST_02765</name>
</gene>
<dbReference type="PATRIC" id="fig|571915.4.peg.586"/>
<dbReference type="KEGG" id="cmv:CMUST_02765"/>
<keyword evidence="2" id="KW-0378">Hydrolase</keyword>
<protein>
    <submittedName>
        <fullName evidence="2">Dienelactone hydrolase-like enzyme</fullName>
    </submittedName>
</protein>
<dbReference type="InterPro" id="IPR029058">
    <property type="entry name" value="AB_hydrolase_fold"/>
</dbReference>
<evidence type="ECO:0000313" key="2">
    <source>
        <dbReference type="EMBL" id="AKK04897.1"/>
    </source>
</evidence>
<dbReference type="GO" id="GO:0016787">
    <property type="term" value="F:hydrolase activity"/>
    <property type="evidence" value="ECO:0007669"/>
    <property type="project" value="UniProtKB-KW"/>
</dbReference>
<dbReference type="EMBL" id="CP011542">
    <property type="protein sequence ID" value="AKK04897.1"/>
    <property type="molecule type" value="Genomic_DNA"/>
</dbReference>
<reference evidence="3" key="2">
    <citation type="submission" date="2015-05" db="EMBL/GenBank/DDBJ databases">
        <title>Complete genome sequence of Corynebacterium mustelae DSM 45274, isolated from various tissues of a male ferret with lethal sepsis.</title>
        <authorList>
            <person name="Ruckert C."/>
            <person name="Albersmeier A."/>
            <person name="Winkler A."/>
            <person name="Tauch A."/>
        </authorList>
    </citation>
    <scope>NUCLEOTIDE SEQUENCE [LARGE SCALE GENOMIC DNA]</scope>
    <source>
        <strain evidence="3">DSM 45274</strain>
    </source>
</reference>
<proteinExistence type="predicted"/>
<organism evidence="2 3">
    <name type="scientific">Corynebacterium mustelae</name>
    <dbReference type="NCBI Taxonomy" id="571915"/>
    <lineage>
        <taxon>Bacteria</taxon>
        <taxon>Bacillati</taxon>
        <taxon>Actinomycetota</taxon>
        <taxon>Actinomycetes</taxon>
        <taxon>Mycobacteriales</taxon>
        <taxon>Corynebacteriaceae</taxon>
        <taxon>Corynebacterium</taxon>
    </lineage>
</organism>
<dbReference type="SUPFAM" id="SSF53474">
    <property type="entry name" value="alpha/beta-Hydrolases"/>
    <property type="match status" value="1"/>
</dbReference>
<dbReference type="Pfam" id="PF12740">
    <property type="entry name" value="PETase"/>
    <property type="match status" value="1"/>
</dbReference>
<feature type="domain" description="PET hydrolase/cutinase-like" evidence="1">
    <location>
        <begin position="32"/>
        <end position="170"/>
    </location>
</feature>
<dbReference type="AlphaFoldDB" id="A0A0G3H1B4"/>
<name>A0A0G3H1B4_9CORY</name>
<accession>A0A0G3H1B4</accession>
<evidence type="ECO:0000259" key="1">
    <source>
        <dbReference type="Pfam" id="PF12740"/>
    </source>
</evidence>
<keyword evidence="3" id="KW-1185">Reference proteome</keyword>
<dbReference type="PANTHER" id="PTHR33428:SF14">
    <property type="entry name" value="CARBOXYLESTERASE TYPE B DOMAIN-CONTAINING PROTEIN"/>
    <property type="match status" value="1"/>
</dbReference>
<dbReference type="PANTHER" id="PTHR33428">
    <property type="entry name" value="CHLOROPHYLLASE-2, CHLOROPLASTIC"/>
    <property type="match status" value="1"/>
</dbReference>
<dbReference type="STRING" id="571915.CMUST_02765"/>
<reference evidence="2 3" key="1">
    <citation type="journal article" date="2015" name="Genome Announc.">
        <title>Complete Genome Sequence of the Type Strain Corynebacterium mustelae DSM 45274, Isolated from Various Tissues of a Male Ferret with Lethal Sepsis.</title>
        <authorList>
            <person name="Ruckert C."/>
            <person name="Eimer J."/>
            <person name="Winkler A."/>
            <person name="Tauch A."/>
        </authorList>
    </citation>
    <scope>NUCLEOTIDE SEQUENCE [LARGE SCALE GENOMIC DNA]</scope>
    <source>
        <strain evidence="2 3">DSM 45274</strain>
    </source>
</reference>